<gene>
    <name evidence="2" type="ORF">ZOD2009_16593</name>
</gene>
<dbReference type="PATRIC" id="fig|797209.4.peg.3241"/>
<dbReference type="AlphaFoldDB" id="E7QWY0"/>
<evidence type="ECO:0000313" key="3">
    <source>
        <dbReference type="Proteomes" id="UP000003751"/>
    </source>
</evidence>
<accession>E7QWY0</accession>
<evidence type="ECO:0000256" key="1">
    <source>
        <dbReference type="SAM" id="MobiDB-lite"/>
    </source>
</evidence>
<name>E7QWY0_HALPU</name>
<dbReference type="EMBL" id="AEMG01000019">
    <property type="protein sequence ID" value="EFW90783.1"/>
    <property type="molecule type" value="Genomic_DNA"/>
</dbReference>
<feature type="region of interest" description="Disordered" evidence="1">
    <location>
        <begin position="18"/>
        <end position="48"/>
    </location>
</feature>
<feature type="compositionally biased region" description="Basic and acidic residues" evidence="1">
    <location>
        <begin position="18"/>
        <end position="33"/>
    </location>
</feature>
<proteinExistence type="predicted"/>
<reference evidence="2 3" key="1">
    <citation type="journal article" date="2014" name="ISME J.">
        <title>Trehalose/2-sulfotrehalose biosynthesis and glycine-betaine uptake are widely spread mechanisms for osmoadaptation in the Halobacteriales.</title>
        <authorList>
            <person name="Youssef N.H."/>
            <person name="Savage-Ashlock K.N."/>
            <person name="McCully A.L."/>
            <person name="Luedtke B."/>
            <person name="Shaw E.I."/>
            <person name="Hoff W.D."/>
            <person name="Elshahed M.S."/>
        </authorList>
    </citation>
    <scope>NUCLEOTIDE SEQUENCE [LARGE SCALE GENOMIC DNA]</scope>
    <source>
        <strain evidence="2 3">DX253</strain>
    </source>
</reference>
<sequence length="48" mass="5250">MTRPLLPFHCGARWRDDAASEVSEKPLGERCNREPASGGVVPVKSREG</sequence>
<organism evidence="2 3">
    <name type="scientific">Haladaptatus paucihalophilus DX253</name>
    <dbReference type="NCBI Taxonomy" id="797209"/>
    <lineage>
        <taxon>Archaea</taxon>
        <taxon>Methanobacteriati</taxon>
        <taxon>Methanobacteriota</taxon>
        <taxon>Stenosarchaea group</taxon>
        <taxon>Halobacteria</taxon>
        <taxon>Halobacteriales</taxon>
        <taxon>Haladaptataceae</taxon>
        <taxon>Haladaptatus</taxon>
    </lineage>
</organism>
<comment type="caution">
    <text evidence="2">The sequence shown here is derived from an EMBL/GenBank/DDBJ whole genome shotgun (WGS) entry which is preliminary data.</text>
</comment>
<dbReference type="RefSeq" id="WP_007981671.1">
    <property type="nucleotide sequence ID" value="NZ_AEMG01000019.1"/>
</dbReference>
<evidence type="ECO:0000313" key="2">
    <source>
        <dbReference type="EMBL" id="EFW90783.1"/>
    </source>
</evidence>
<dbReference type="Proteomes" id="UP000003751">
    <property type="component" value="Unassembled WGS sequence"/>
</dbReference>
<protein>
    <submittedName>
        <fullName evidence="2">Uncharacterized protein</fullName>
    </submittedName>
</protein>